<evidence type="ECO:0000313" key="2">
    <source>
        <dbReference type="EMBL" id="GMJ15573.1"/>
    </source>
</evidence>
<protein>
    <submittedName>
        <fullName evidence="2">Uncharacterized protein</fullName>
    </submittedName>
</protein>
<comment type="caution">
    <text evidence="2">The sequence shown here is derived from an EMBL/GenBank/DDBJ whole genome shotgun (WGS) entry which is preliminary data.</text>
</comment>
<gene>
    <name evidence="2" type="ORF">HRI_005226500</name>
</gene>
<sequence length="162" mass="18691">MSHTVGTTQVEEDISKNAEKIADTVMTEKFEDMEDPPHPDLEEEEWIYAPEKSTNMVSELLEPEQSKDEEAVKWYNVRFRPSMNFEQQSLLLMDKVTCEGRGYLINIEDRCIMEVRMTKEDADRIEGLDEVVSVEPFLGVHKFTLSSPPGPVVDYSYDPFGY</sequence>
<feature type="compositionally biased region" description="Basic and acidic residues" evidence="1">
    <location>
        <begin position="13"/>
        <end position="40"/>
    </location>
</feature>
<name>A0A9W7JJ32_HIBTR</name>
<feature type="region of interest" description="Disordered" evidence="1">
    <location>
        <begin position="1"/>
        <end position="40"/>
    </location>
</feature>
<evidence type="ECO:0000256" key="1">
    <source>
        <dbReference type="SAM" id="MobiDB-lite"/>
    </source>
</evidence>
<accession>A0A9W7JJ32</accession>
<dbReference type="Proteomes" id="UP001165190">
    <property type="component" value="Unassembled WGS sequence"/>
</dbReference>
<reference evidence="2" key="1">
    <citation type="submission" date="2023-05" db="EMBL/GenBank/DDBJ databases">
        <title>Genome and transcriptome analyses reveal genes involved in the formation of fine ridges on petal epidermal cells in Hibiscus trionum.</title>
        <authorList>
            <person name="Koshimizu S."/>
            <person name="Masuda S."/>
            <person name="Ishii T."/>
            <person name="Shirasu K."/>
            <person name="Hoshino A."/>
            <person name="Arita M."/>
        </authorList>
    </citation>
    <scope>NUCLEOTIDE SEQUENCE</scope>
    <source>
        <strain evidence="2">Hamamatsu line</strain>
    </source>
</reference>
<evidence type="ECO:0000313" key="3">
    <source>
        <dbReference type="Proteomes" id="UP001165190"/>
    </source>
</evidence>
<dbReference type="EMBL" id="BSYR01000078">
    <property type="protein sequence ID" value="GMJ15573.1"/>
    <property type="molecule type" value="Genomic_DNA"/>
</dbReference>
<proteinExistence type="predicted"/>
<dbReference type="OrthoDB" id="1020201at2759"/>
<organism evidence="2 3">
    <name type="scientific">Hibiscus trionum</name>
    <name type="common">Flower of an hour</name>
    <dbReference type="NCBI Taxonomy" id="183268"/>
    <lineage>
        <taxon>Eukaryota</taxon>
        <taxon>Viridiplantae</taxon>
        <taxon>Streptophyta</taxon>
        <taxon>Embryophyta</taxon>
        <taxon>Tracheophyta</taxon>
        <taxon>Spermatophyta</taxon>
        <taxon>Magnoliopsida</taxon>
        <taxon>eudicotyledons</taxon>
        <taxon>Gunneridae</taxon>
        <taxon>Pentapetalae</taxon>
        <taxon>rosids</taxon>
        <taxon>malvids</taxon>
        <taxon>Malvales</taxon>
        <taxon>Malvaceae</taxon>
        <taxon>Malvoideae</taxon>
        <taxon>Hibiscus</taxon>
    </lineage>
</organism>
<keyword evidence="3" id="KW-1185">Reference proteome</keyword>
<dbReference type="AlphaFoldDB" id="A0A9W7JJ32"/>